<keyword evidence="6" id="KW-1185">Reference proteome</keyword>
<dbReference type="EMBL" id="JAHXRI010000006">
    <property type="protein sequence ID" value="MBZ1350478.1"/>
    <property type="molecule type" value="Genomic_DNA"/>
</dbReference>
<protein>
    <submittedName>
        <fullName evidence="5">AMP-binding protein</fullName>
    </submittedName>
</protein>
<dbReference type="InterPro" id="IPR020845">
    <property type="entry name" value="AMP-binding_CS"/>
</dbReference>
<dbReference type="PANTHER" id="PTHR43201">
    <property type="entry name" value="ACYL-COA SYNTHETASE"/>
    <property type="match status" value="1"/>
</dbReference>
<evidence type="ECO:0000259" key="3">
    <source>
        <dbReference type="Pfam" id="PF00501"/>
    </source>
</evidence>
<dbReference type="GO" id="GO:0006631">
    <property type="term" value="P:fatty acid metabolic process"/>
    <property type="evidence" value="ECO:0007669"/>
    <property type="project" value="TreeGrafter"/>
</dbReference>
<evidence type="ECO:0000256" key="1">
    <source>
        <dbReference type="ARBA" id="ARBA00006432"/>
    </source>
</evidence>
<dbReference type="RefSeq" id="WP_259660854.1">
    <property type="nucleotide sequence ID" value="NZ_JAHXRI010000006.1"/>
</dbReference>
<feature type="domain" description="AMP-binding enzyme C-terminal" evidence="4">
    <location>
        <begin position="448"/>
        <end position="535"/>
    </location>
</feature>
<dbReference type="PROSITE" id="PS00455">
    <property type="entry name" value="AMP_BINDING"/>
    <property type="match status" value="1"/>
</dbReference>
<accession>A0A953T1N1</accession>
<keyword evidence="2" id="KW-0436">Ligase</keyword>
<evidence type="ECO:0000313" key="5">
    <source>
        <dbReference type="EMBL" id="MBZ1350478.1"/>
    </source>
</evidence>
<dbReference type="AlphaFoldDB" id="A0A953T1N1"/>
<evidence type="ECO:0000259" key="4">
    <source>
        <dbReference type="Pfam" id="PF13193"/>
    </source>
</evidence>
<name>A0A953T1N1_9BURK</name>
<comment type="similarity">
    <text evidence="1">Belongs to the ATP-dependent AMP-binding enzyme family.</text>
</comment>
<dbReference type="SUPFAM" id="SSF56801">
    <property type="entry name" value="Acetyl-CoA synthetase-like"/>
    <property type="match status" value="1"/>
</dbReference>
<dbReference type="InterPro" id="IPR042099">
    <property type="entry name" value="ANL_N_sf"/>
</dbReference>
<reference evidence="5" key="1">
    <citation type="submission" date="2021-07" db="EMBL/GenBank/DDBJ databases">
        <title>New genus and species of the family Alcaligenaceae.</title>
        <authorList>
            <person name="Hahn M.W."/>
        </authorList>
    </citation>
    <scope>NUCLEOTIDE SEQUENCE</scope>
    <source>
        <strain evidence="5">LF4-65</strain>
    </source>
</reference>
<dbReference type="InterPro" id="IPR025110">
    <property type="entry name" value="AMP-bd_C"/>
</dbReference>
<dbReference type="GO" id="GO:0031956">
    <property type="term" value="F:medium-chain fatty acid-CoA ligase activity"/>
    <property type="evidence" value="ECO:0007669"/>
    <property type="project" value="TreeGrafter"/>
</dbReference>
<dbReference type="InterPro" id="IPR000873">
    <property type="entry name" value="AMP-dep_synth/lig_dom"/>
</dbReference>
<dbReference type="Pfam" id="PF00501">
    <property type="entry name" value="AMP-binding"/>
    <property type="match status" value="1"/>
</dbReference>
<evidence type="ECO:0000256" key="2">
    <source>
        <dbReference type="ARBA" id="ARBA00022598"/>
    </source>
</evidence>
<comment type="caution">
    <text evidence="5">The sequence shown here is derived from an EMBL/GenBank/DDBJ whole genome shotgun (WGS) entry which is preliminary data.</text>
</comment>
<dbReference type="InterPro" id="IPR045851">
    <property type="entry name" value="AMP-bd_C_sf"/>
</dbReference>
<dbReference type="Gene3D" id="3.40.50.12780">
    <property type="entry name" value="N-terminal domain of ligase-like"/>
    <property type="match status" value="1"/>
</dbReference>
<dbReference type="Proteomes" id="UP000739565">
    <property type="component" value="Unassembled WGS sequence"/>
</dbReference>
<gene>
    <name evidence="5" type="ORF">KZZ10_07445</name>
</gene>
<organism evidence="5 6">
    <name type="scientific">Zwartia hollandica</name>
    <dbReference type="NCBI Taxonomy" id="324606"/>
    <lineage>
        <taxon>Bacteria</taxon>
        <taxon>Pseudomonadati</taxon>
        <taxon>Pseudomonadota</taxon>
        <taxon>Betaproteobacteria</taxon>
        <taxon>Burkholderiales</taxon>
        <taxon>Alcaligenaceae</taxon>
        <taxon>Zwartia</taxon>
    </lineage>
</organism>
<sequence>MPVLTRHSTQIETILIDIDRYSTIGDAFFEAVRSYGSSALLAVPKNPSRLYLADGLELTYAQAAEQVQYVASIYAQAGYGVGHRIGLSLENQPEHILHKLALNSLGVCCVPLNPDYRPQELAYVIAHSRVDAIIVLRAHRENMLSAIAMNPVQPAIVWVDAFAQDLSPPKNPKERVLPSSDTPASILYTSGTTGRPKGCVLSHRYELAAGAWYAKIGGLADIRENQERLFNPLPLYHVNASVLSFYCMLLTGNCQIQTDRFQPTRWWEEVVTSRATIVHYLGVIVPMLLNQPTSPKEKQHHIRFGFGAGVEPTLHQTFEDRFGFPLVEIWGMTEMVRTLAVSSAPRQVGSRAFGKQTLGLDVRVADRNDQDVPDNSPGQMLIRYSELEPRKDFFSGYLDDPQTTETAWHGGWFHTGDIVTRDADGMLHFVDRDKHLIRRSGENISAAEVEATLQTHPLVKTVAILAVPDEVREQEVLACVSLNEYTSASVSDLSVLERQQIATSLFDHCYARLAYYKAPGWLLLVDSIPTTGTQKIQKHMIFANAIDPRTLREICDLRALKKRVRNTSGT</sequence>
<evidence type="ECO:0000313" key="6">
    <source>
        <dbReference type="Proteomes" id="UP000739565"/>
    </source>
</evidence>
<proteinExistence type="inferred from homology"/>
<dbReference type="PANTHER" id="PTHR43201:SF5">
    <property type="entry name" value="MEDIUM-CHAIN ACYL-COA LIGASE ACSF2, MITOCHONDRIAL"/>
    <property type="match status" value="1"/>
</dbReference>
<dbReference type="Gene3D" id="3.30.300.30">
    <property type="match status" value="1"/>
</dbReference>
<feature type="domain" description="AMP-dependent synthetase/ligase" evidence="3">
    <location>
        <begin position="45"/>
        <end position="384"/>
    </location>
</feature>
<dbReference type="Pfam" id="PF13193">
    <property type="entry name" value="AMP-binding_C"/>
    <property type="match status" value="1"/>
</dbReference>